<dbReference type="EMBL" id="MVGT01002051">
    <property type="protein sequence ID" value="OVA09578.1"/>
    <property type="molecule type" value="Genomic_DNA"/>
</dbReference>
<dbReference type="Pfam" id="PF07889">
    <property type="entry name" value="DUF1664"/>
    <property type="match status" value="1"/>
</dbReference>
<dbReference type="OMA" id="ETHERPQ"/>
<dbReference type="AlphaFoldDB" id="A0A200QGE1"/>
<feature type="compositionally biased region" description="Polar residues" evidence="1">
    <location>
        <begin position="129"/>
        <end position="138"/>
    </location>
</feature>
<dbReference type="PANTHER" id="PTHR47289:SF2">
    <property type="entry name" value="TRANSCRIPTION FACTOR, PUTATIVE (DUF1664)-RELATED"/>
    <property type="match status" value="1"/>
</dbReference>
<proteinExistence type="predicted"/>
<dbReference type="Gene3D" id="1.20.5.300">
    <property type="match status" value="1"/>
</dbReference>
<gene>
    <name evidence="3" type="ORF">BVC80_9101g103</name>
</gene>
<keyword evidence="4" id="KW-1185">Reference proteome</keyword>
<name>A0A200QGE1_MACCD</name>
<accession>A0A200QGE1</accession>
<evidence type="ECO:0000313" key="4">
    <source>
        <dbReference type="Proteomes" id="UP000195402"/>
    </source>
</evidence>
<dbReference type="Proteomes" id="UP000195402">
    <property type="component" value="Unassembled WGS sequence"/>
</dbReference>
<feature type="region of interest" description="Disordered" evidence="1">
    <location>
        <begin position="128"/>
        <end position="148"/>
    </location>
</feature>
<feature type="region of interest" description="Disordered" evidence="1">
    <location>
        <begin position="162"/>
        <end position="214"/>
    </location>
</feature>
<dbReference type="InParanoid" id="A0A200QGE1"/>
<evidence type="ECO:0000259" key="2">
    <source>
        <dbReference type="Pfam" id="PF07889"/>
    </source>
</evidence>
<sequence length="231" mass="25118">MFLKGWKLSDMMFATRRSLSDARASVAKQLEQVHSSITATKRQLSSRIECVDRNIDECKELTSATRSEVLQLQGEVGKFSINVESVHHAVKTLETKIDQIEGKQEMTARGVHLLCNFAETLENRRTAAIQASPSTSSRPALEPPPVTHTTGVLLRTRSLQPARLSCEPPSPSIQASPSSSSGETHERPQITPTSRTSSMPPAPPSPSLTNDASSRYGGFRWLAAALGNAAR</sequence>
<feature type="domain" description="DUF1664" evidence="2">
    <location>
        <begin position="1"/>
        <end position="104"/>
    </location>
</feature>
<comment type="caution">
    <text evidence="3">The sequence shown here is derived from an EMBL/GenBank/DDBJ whole genome shotgun (WGS) entry which is preliminary data.</text>
</comment>
<dbReference type="PANTHER" id="PTHR47289">
    <property type="entry name" value="TRANSCRIPTION FACTOR, PUTATIVE (DUF1664)-RELATED"/>
    <property type="match status" value="1"/>
</dbReference>
<organism evidence="3 4">
    <name type="scientific">Macleaya cordata</name>
    <name type="common">Five-seeded plume-poppy</name>
    <name type="synonym">Bocconia cordata</name>
    <dbReference type="NCBI Taxonomy" id="56857"/>
    <lineage>
        <taxon>Eukaryota</taxon>
        <taxon>Viridiplantae</taxon>
        <taxon>Streptophyta</taxon>
        <taxon>Embryophyta</taxon>
        <taxon>Tracheophyta</taxon>
        <taxon>Spermatophyta</taxon>
        <taxon>Magnoliopsida</taxon>
        <taxon>Ranunculales</taxon>
        <taxon>Papaveraceae</taxon>
        <taxon>Papaveroideae</taxon>
        <taxon>Macleaya</taxon>
    </lineage>
</organism>
<dbReference type="InterPro" id="IPR012458">
    <property type="entry name" value="DUF1664"/>
</dbReference>
<feature type="compositionally biased region" description="Low complexity" evidence="1">
    <location>
        <begin position="172"/>
        <end position="181"/>
    </location>
</feature>
<evidence type="ECO:0000313" key="3">
    <source>
        <dbReference type="EMBL" id="OVA09578.1"/>
    </source>
</evidence>
<dbReference type="OrthoDB" id="544175at2759"/>
<evidence type="ECO:0000256" key="1">
    <source>
        <dbReference type="SAM" id="MobiDB-lite"/>
    </source>
</evidence>
<protein>
    <recommendedName>
        <fullName evidence="2">DUF1664 domain-containing protein</fullName>
    </recommendedName>
</protein>
<reference evidence="3 4" key="1">
    <citation type="journal article" date="2017" name="Mol. Plant">
        <title>The Genome of Medicinal Plant Macleaya cordata Provides New Insights into Benzylisoquinoline Alkaloids Metabolism.</title>
        <authorList>
            <person name="Liu X."/>
            <person name="Liu Y."/>
            <person name="Huang P."/>
            <person name="Ma Y."/>
            <person name="Qing Z."/>
            <person name="Tang Q."/>
            <person name="Cao H."/>
            <person name="Cheng P."/>
            <person name="Zheng Y."/>
            <person name="Yuan Z."/>
            <person name="Zhou Y."/>
            <person name="Liu J."/>
            <person name="Tang Z."/>
            <person name="Zhuo Y."/>
            <person name="Zhang Y."/>
            <person name="Yu L."/>
            <person name="Huang J."/>
            <person name="Yang P."/>
            <person name="Peng Q."/>
            <person name="Zhang J."/>
            <person name="Jiang W."/>
            <person name="Zhang Z."/>
            <person name="Lin K."/>
            <person name="Ro D.K."/>
            <person name="Chen X."/>
            <person name="Xiong X."/>
            <person name="Shang Y."/>
            <person name="Huang S."/>
            <person name="Zeng J."/>
        </authorList>
    </citation>
    <scope>NUCLEOTIDE SEQUENCE [LARGE SCALE GENOMIC DNA]</scope>
    <source>
        <strain evidence="4">cv. BLH2017</strain>
        <tissue evidence="3">Root</tissue>
    </source>
</reference>